<evidence type="ECO:0000256" key="1">
    <source>
        <dbReference type="ARBA" id="ARBA00022692"/>
    </source>
</evidence>
<proteinExistence type="predicted"/>
<feature type="transmembrane region" description="Helical" evidence="5">
    <location>
        <begin position="161"/>
        <end position="178"/>
    </location>
</feature>
<evidence type="ECO:0000256" key="3">
    <source>
        <dbReference type="ARBA" id="ARBA00023136"/>
    </source>
</evidence>
<name>A0ABS9W383_9PROT</name>
<keyword evidence="7" id="KW-1185">Reference proteome</keyword>
<feature type="transmembrane region" description="Helical" evidence="5">
    <location>
        <begin position="7"/>
        <end position="30"/>
    </location>
</feature>
<dbReference type="EMBL" id="JALBUU010000004">
    <property type="protein sequence ID" value="MCI0753756.1"/>
    <property type="molecule type" value="Genomic_DNA"/>
</dbReference>
<dbReference type="PANTHER" id="PTHR23539">
    <property type="entry name" value="MFS TRANSPORTER"/>
    <property type="match status" value="1"/>
</dbReference>
<dbReference type="RefSeq" id="WP_241792820.1">
    <property type="nucleotide sequence ID" value="NZ_JALBUU010000004.1"/>
</dbReference>
<protein>
    <submittedName>
        <fullName evidence="6">MFS transporter</fullName>
    </submittedName>
</protein>
<evidence type="ECO:0000256" key="2">
    <source>
        <dbReference type="ARBA" id="ARBA00022989"/>
    </source>
</evidence>
<reference evidence="6 7" key="1">
    <citation type="submission" date="2022-03" db="EMBL/GenBank/DDBJ databases">
        <title>Complete genome analysis of Roseomonas KG 17.1 : a prolific producer of plant growth promoters.</title>
        <authorList>
            <person name="Saadouli I."/>
            <person name="Najjari A."/>
            <person name="Mosbah A."/>
            <person name="Ouzari H.I."/>
        </authorList>
    </citation>
    <scope>NUCLEOTIDE SEQUENCE [LARGE SCALE GENOMIC DNA]</scope>
    <source>
        <strain evidence="6 7">KG17-1</strain>
    </source>
</reference>
<dbReference type="Gene3D" id="1.20.1250.20">
    <property type="entry name" value="MFS general substrate transporter like domains"/>
    <property type="match status" value="1"/>
</dbReference>
<gene>
    <name evidence="6" type="ORF">MON41_08280</name>
</gene>
<dbReference type="InterPro" id="IPR011701">
    <property type="entry name" value="MFS"/>
</dbReference>
<feature type="region of interest" description="Disordered" evidence="4">
    <location>
        <begin position="237"/>
        <end position="300"/>
    </location>
</feature>
<feature type="transmembrane region" description="Helical" evidence="5">
    <location>
        <begin position="42"/>
        <end position="63"/>
    </location>
</feature>
<organism evidence="6 7">
    <name type="scientific">Teichococcus vastitatis</name>
    <dbReference type="NCBI Taxonomy" id="2307076"/>
    <lineage>
        <taxon>Bacteria</taxon>
        <taxon>Pseudomonadati</taxon>
        <taxon>Pseudomonadota</taxon>
        <taxon>Alphaproteobacteria</taxon>
        <taxon>Acetobacterales</taxon>
        <taxon>Roseomonadaceae</taxon>
        <taxon>Roseomonas</taxon>
    </lineage>
</organism>
<evidence type="ECO:0000313" key="6">
    <source>
        <dbReference type="EMBL" id="MCI0753756.1"/>
    </source>
</evidence>
<keyword evidence="3 5" id="KW-0472">Membrane</keyword>
<evidence type="ECO:0000313" key="7">
    <source>
        <dbReference type="Proteomes" id="UP001201985"/>
    </source>
</evidence>
<feature type="transmembrane region" description="Helical" evidence="5">
    <location>
        <begin position="135"/>
        <end position="155"/>
    </location>
</feature>
<feature type="transmembrane region" description="Helical" evidence="5">
    <location>
        <begin position="99"/>
        <end position="123"/>
    </location>
</feature>
<feature type="transmembrane region" description="Helical" evidence="5">
    <location>
        <begin position="70"/>
        <end position="93"/>
    </location>
</feature>
<comment type="caution">
    <text evidence="6">The sequence shown here is derived from an EMBL/GenBank/DDBJ whole genome shotgun (WGS) entry which is preliminary data.</text>
</comment>
<keyword evidence="1 5" id="KW-0812">Transmembrane</keyword>
<dbReference type="SUPFAM" id="SSF103473">
    <property type="entry name" value="MFS general substrate transporter"/>
    <property type="match status" value="1"/>
</dbReference>
<evidence type="ECO:0000256" key="5">
    <source>
        <dbReference type="SAM" id="Phobius"/>
    </source>
</evidence>
<accession>A0ABS9W383</accession>
<dbReference type="InterPro" id="IPR036259">
    <property type="entry name" value="MFS_trans_sf"/>
</dbReference>
<sequence>MAPCRHLVLITFFTGNIQGGLGSFLAIWLAQTRNWGPEPIGWLNTLVGLGGLALSGPAGALVDRLKLPRLLLALACGAILAGTMLLLVSHGFLGVLAAHGLATIGGILVLPAVTAFTLGIVGKKDFPRQHGRNEAFNHAGIQFSALMIVGGATLLGPDVSLFVMAAMALGAILAVAAAPGKAWSAARATGEDDGDAEAGGQLSHVVGGTLVAWIGWPAAFLALALPVGGGCCCASASAGASGAPKGRAAKPSPLDGGRRATGSKPRHVRAISPAPAETAPRRVSPCRTLMPPPWATTSRP</sequence>
<keyword evidence="2 5" id="KW-1133">Transmembrane helix</keyword>
<dbReference type="Proteomes" id="UP001201985">
    <property type="component" value="Unassembled WGS sequence"/>
</dbReference>
<evidence type="ECO:0000256" key="4">
    <source>
        <dbReference type="SAM" id="MobiDB-lite"/>
    </source>
</evidence>
<dbReference type="Pfam" id="PF07690">
    <property type="entry name" value="MFS_1"/>
    <property type="match status" value="1"/>
</dbReference>
<dbReference type="PANTHER" id="PTHR23539:SF1">
    <property type="entry name" value="MAJOR FACILITATOR SUPERFAMILY (MFS) PROFILE DOMAIN-CONTAINING PROTEIN"/>
    <property type="match status" value="1"/>
</dbReference>